<evidence type="ECO:0000313" key="2">
    <source>
        <dbReference type="Proteomes" id="UP000596742"/>
    </source>
</evidence>
<evidence type="ECO:0000313" key="1">
    <source>
        <dbReference type="EMBL" id="VDI62733.1"/>
    </source>
</evidence>
<name>A0A8B6GEK0_MYTGA</name>
<proteinExistence type="predicted"/>
<accession>A0A8B6GEK0</accession>
<protein>
    <submittedName>
        <fullName evidence="1">Uncharacterized protein</fullName>
    </submittedName>
</protein>
<dbReference type="Proteomes" id="UP000596742">
    <property type="component" value="Unassembled WGS sequence"/>
</dbReference>
<sequence length="253" mass="29035">MNRYSSPTWPLLSIGRENDSDNPDGKRNGIFYTFPEKNLAVCGLYTFVHAAPIQSSNPWMKPCAGRTPSSVKLIRTIINVNTPEVVQRLSRKTKLFLSQIDEIFSHAKNSLIMDKDMLALLDRNPKTANFPEDCVPTPAQDSDVNKENYIKISKVYILMEVYKNLNVEIDNKLKDLSNRVIASLNDILCEFSFLVNISGYRPIDTLDRNTIINQQHETFTASQFYNWNYILLRDLKRFSRSVLNSVQNGKFDS</sequence>
<dbReference type="AlphaFoldDB" id="A0A8B6GEK0"/>
<comment type="caution">
    <text evidence="1">The sequence shown here is derived from an EMBL/GenBank/DDBJ whole genome shotgun (WGS) entry which is preliminary data.</text>
</comment>
<reference evidence="1" key="1">
    <citation type="submission" date="2018-11" db="EMBL/GenBank/DDBJ databases">
        <authorList>
            <person name="Alioto T."/>
            <person name="Alioto T."/>
        </authorList>
    </citation>
    <scope>NUCLEOTIDE SEQUENCE</scope>
</reference>
<gene>
    <name evidence="1" type="ORF">MGAL_10B032918</name>
</gene>
<dbReference type="EMBL" id="UYJE01008288">
    <property type="protein sequence ID" value="VDI62733.1"/>
    <property type="molecule type" value="Genomic_DNA"/>
</dbReference>
<organism evidence="1 2">
    <name type="scientific">Mytilus galloprovincialis</name>
    <name type="common">Mediterranean mussel</name>
    <dbReference type="NCBI Taxonomy" id="29158"/>
    <lineage>
        <taxon>Eukaryota</taxon>
        <taxon>Metazoa</taxon>
        <taxon>Spiralia</taxon>
        <taxon>Lophotrochozoa</taxon>
        <taxon>Mollusca</taxon>
        <taxon>Bivalvia</taxon>
        <taxon>Autobranchia</taxon>
        <taxon>Pteriomorphia</taxon>
        <taxon>Mytilida</taxon>
        <taxon>Mytiloidea</taxon>
        <taxon>Mytilidae</taxon>
        <taxon>Mytilinae</taxon>
        <taxon>Mytilus</taxon>
    </lineage>
</organism>
<keyword evidence="2" id="KW-1185">Reference proteome</keyword>
<dbReference type="OrthoDB" id="6164386at2759"/>